<evidence type="ECO:0000256" key="9">
    <source>
        <dbReference type="ARBA" id="ARBA00023146"/>
    </source>
</evidence>
<accession>A0A1F6UWE7</accession>
<dbReference type="PRINTS" id="PR00986">
    <property type="entry name" value="TRNASYNTHVAL"/>
</dbReference>
<dbReference type="InterPro" id="IPR014729">
    <property type="entry name" value="Rossmann-like_a/b/a_fold"/>
</dbReference>
<comment type="caution">
    <text evidence="15">The sequence shown here is derived from an EMBL/GenBank/DDBJ whole genome shotgun (WGS) entry which is preliminary data.</text>
</comment>
<keyword evidence="8 12" id="KW-0648">Protein biosynthesis</keyword>
<dbReference type="InterPro" id="IPR001412">
    <property type="entry name" value="aa-tRNA-synth_I_CS"/>
</dbReference>
<evidence type="ECO:0000256" key="7">
    <source>
        <dbReference type="ARBA" id="ARBA00022840"/>
    </source>
</evidence>
<evidence type="ECO:0000256" key="8">
    <source>
        <dbReference type="ARBA" id="ARBA00022917"/>
    </source>
</evidence>
<dbReference type="FunFam" id="3.40.50.620:FF:000032">
    <property type="entry name" value="Valine--tRNA ligase"/>
    <property type="match status" value="1"/>
</dbReference>
<evidence type="ECO:0000256" key="3">
    <source>
        <dbReference type="ARBA" id="ARBA00013169"/>
    </source>
</evidence>
<organism evidence="15 16">
    <name type="scientific">Candidatus Nomurabacteria bacterium RIFCSPHIGHO2_01_FULL_39_9</name>
    <dbReference type="NCBI Taxonomy" id="1801735"/>
    <lineage>
        <taxon>Bacteria</taxon>
        <taxon>Candidatus Nomuraibacteriota</taxon>
    </lineage>
</organism>
<evidence type="ECO:0000256" key="12">
    <source>
        <dbReference type="RuleBase" id="RU363035"/>
    </source>
</evidence>
<dbReference type="SUPFAM" id="SSF47323">
    <property type="entry name" value="Anticodon-binding domain of a subclass of class I aminoacyl-tRNA synthetases"/>
    <property type="match status" value="1"/>
</dbReference>
<evidence type="ECO:0000313" key="16">
    <source>
        <dbReference type="Proteomes" id="UP000182253"/>
    </source>
</evidence>
<keyword evidence="7 12" id="KW-0067">ATP-binding</keyword>
<keyword evidence="6 12" id="KW-0547">Nucleotide-binding</keyword>
<name>A0A1F6UWE7_9BACT</name>
<gene>
    <name evidence="15" type="ORF">A2645_00540</name>
</gene>
<dbReference type="SUPFAM" id="SSF50677">
    <property type="entry name" value="ValRS/IleRS/LeuRS editing domain"/>
    <property type="match status" value="1"/>
</dbReference>
<comment type="subunit">
    <text evidence="2">Monomer.</text>
</comment>
<sequence length="736" mass="85819">MIPEKFLKPYDPKETEERIYKLWSESGFFNPDNLPGDREKVFSIILPPPNVTGVLHMGHALTITTEDIMIRYHRMKGDKTLWLPGADHAAIATQSKVEKEIYKKENKSRYDLGREELLRRIVEFAEDSKKTIIEQTKKMGASIDWSRFAFTLDEKRSLAVKFAFKKMYEAGLIYRGYRIVNWDPKGATTISDDEIIYEERKTKLYTFKYSKDFPISISTTRPETKLGDTAVAVNPDDARYKNYVGKSYEINFTGVKLNIKIVADGAVDPEFGTGAVGVTPAHSFTDAEIGERHNLPMIQVINERARIMIDVPELKDKKITEAREIIIEWLKKENLLEKEEEITHNVALAERTNGLIEPLPKMQWFVAVNKEFNHQREGTTKKTTLKEIMRKPVETNAINIIPDHFKKTYFHWIDNLRDWCISRQIWYGHRIPVWYHEPKCVPIPGREDEISKCEELIVGFGDGEIKDCPHCGAKFIQDEDTLDTWFSSALWTFSTLGWPDKTKDLETYHPTNVLETGYEILFFWVARMVLMSGFFLNQIPFKTVYLHGTIRDSKGKKMSKSLGNAIDPLEMNEKYGTDAVRMSLIVGTAPGTDSKIDENKIKAYKHFANKIWNISRFVLENTEDLKENKITDEKDKELWQEFENLKKYATKDIEEFRFYLASEKIYHYLWHRFADIIIEESKPILKENNKNSRQALLVQILLDSIKILHPFMPFITEEVWQLLKKPNLLLIEKWPK</sequence>
<comment type="similarity">
    <text evidence="12">Belongs to the class-I aminoacyl-tRNA synthetase family.</text>
</comment>
<comment type="catalytic activity">
    <reaction evidence="10">
        <text>tRNA(Val) + L-valine + ATP = L-valyl-tRNA(Val) + AMP + diphosphate</text>
        <dbReference type="Rhea" id="RHEA:10704"/>
        <dbReference type="Rhea" id="RHEA-COMP:9672"/>
        <dbReference type="Rhea" id="RHEA-COMP:9708"/>
        <dbReference type="ChEBI" id="CHEBI:30616"/>
        <dbReference type="ChEBI" id="CHEBI:33019"/>
        <dbReference type="ChEBI" id="CHEBI:57762"/>
        <dbReference type="ChEBI" id="CHEBI:78442"/>
        <dbReference type="ChEBI" id="CHEBI:78537"/>
        <dbReference type="ChEBI" id="CHEBI:456215"/>
        <dbReference type="EC" id="6.1.1.9"/>
    </reaction>
</comment>
<comment type="subcellular location">
    <subcellularLocation>
        <location evidence="1">Cytoplasm</location>
    </subcellularLocation>
</comment>
<evidence type="ECO:0000259" key="14">
    <source>
        <dbReference type="Pfam" id="PF08264"/>
    </source>
</evidence>
<evidence type="ECO:0000256" key="1">
    <source>
        <dbReference type="ARBA" id="ARBA00004496"/>
    </source>
</evidence>
<dbReference type="Gene3D" id="1.10.730.10">
    <property type="entry name" value="Isoleucyl-tRNA Synthetase, Domain 1"/>
    <property type="match status" value="1"/>
</dbReference>
<evidence type="ECO:0000256" key="2">
    <source>
        <dbReference type="ARBA" id="ARBA00011245"/>
    </source>
</evidence>
<evidence type="ECO:0000256" key="10">
    <source>
        <dbReference type="ARBA" id="ARBA00047552"/>
    </source>
</evidence>
<dbReference type="InterPro" id="IPR033705">
    <property type="entry name" value="Anticodon_Ia_Val"/>
</dbReference>
<dbReference type="CDD" id="cd00817">
    <property type="entry name" value="ValRS_core"/>
    <property type="match status" value="1"/>
</dbReference>
<evidence type="ECO:0000313" key="15">
    <source>
        <dbReference type="EMBL" id="OGI61770.1"/>
    </source>
</evidence>
<proteinExistence type="inferred from homology"/>
<reference evidence="15 16" key="1">
    <citation type="journal article" date="2016" name="Nat. Commun.">
        <title>Thousands of microbial genomes shed light on interconnected biogeochemical processes in an aquifer system.</title>
        <authorList>
            <person name="Anantharaman K."/>
            <person name="Brown C.T."/>
            <person name="Hug L.A."/>
            <person name="Sharon I."/>
            <person name="Castelle C.J."/>
            <person name="Probst A.J."/>
            <person name="Thomas B.C."/>
            <person name="Singh A."/>
            <person name="Wilkins M.J."/>
            <person name="Karaoz U."/>
            <person name="Brodie E.L."/>
            <person name="Williams K.H."/>
            <person name="Hubbard S.S."/>
            <person name="Banfield J.F."/>
        </authorList>
    </citation>
    <scope>NUCLEOTIDE SEQUENCE [LARGE SCALE GENOMIC DNA]</scope>
</reference>
<keyword evidence="9 12" id="KW-0030">Aminoacyl-tRNA synthetase</keyword>
<dbReference type="NCBIfam" id="NF004349">
    <property type="entry name" value="PRK05729.1"/>
    <property type="match status" value="1"/>
</dbReference>
<dbReference type="NCBIfam" id="TIGR00422">
    <property type="entry name" value="valS"/>
    <property type="match status" value="1"/>
</dbReference>
<dbReference type="GO" id="GO:0005524">
    <property type="term" value="F:ATP binding"/>
    <property type="evidence" value="ECO:0007669"/>
    <property type="project" value="UniProtKB-KW"/>
</dbReference>
<dbReference type="InterPro" id="IPR013155">
    <property type="entry name" value="M/V/L/I-tRNA-synth_anticd-bd"/>
</dbReference>
<dbReference type="GO" id="GO:0005829">
    <property type="term" value="C:cytosol"/>
    <property type="evidence" value="ECO:0007669"/>
    <property type="project" value="TreeGrafter"/>
</dbReference>
<dbReference type="GO" id="GO:0004832">
    <property type="term" value="F:valine-tRNA ligase activity"/>
    <property type="evidence" value="ECO:0007669"/>
    <property type="project" value="UniProtKB-UniRule"/>
</dbReference>
<dbReference type="Pfam" id="PF00133">
    <property type="entry name" value="tRNA-synt_1"/>
    <property type="match status" value="1"/>
</dbReference>
<keyword evidence="4" id="KW-0963">Cytoplasm</keyword>
<dbReference type="PROSITE" id="PS00178">
    <property type="entry name" value="AA_TRNA_LIGASE_I"/>
    <property type="match status" value="1"/>
</dbReference>
<protein>
    <recommendedName>
        <fullName evidence="3 11">Valine--tRNA ligase</fullName>
        <ecNumber evidence="3 11">6.1.1.9</ecNumber>
    </recommendedName>
</protein>
<dbReference type="GO" id="GO:0006438">
    <property type="term" value="P:valyl-tRNA aminoacylation"/>
    <property type="evidence" value="ECO:0007669"/>
    <property type="project" value="UniProtKB-UniRule"/>
</dbReference>
<keyword evidence="5 12" id="KW-0436">Ligase</keyword>
<dbReference type="CDD" id="cd07962">
    <property type="entry name" value="Anticodon_Ia_Val"/>
    <property type="match status" value="1"/>
</dbReference>
<dbReference type="InterPro" id="IPR002300">
    <property type="entry name" value="aa-tRNA-synth_Ia"/>
</dbReference>
<dbReference type="Proteomes" id="UP000182253">
    <property type="component" value="Unassembled WGS sequence"/>
</dbReference>
<evidence type="ECO:0000259" key="13">
    <source>
        <dbReference type="Pfam" id="PF00133"/>
    </source>
</evidence>
<evidence type="ECO:0000256" key="5">
    <source>
        <dbReference type="ARBA" id="ARBA00022598"/>
    </source>
</evidence>
<evidence type="ECO:0000256" key="11">
    <source>
        <dbReference type="NCBIfam" id="TIGR00422"/>
    </source>
</evidence>
<dbReference type="InterPro" id="IPR009008">
    <property type="entry name" value="Val/Leu/Ile-tRNA-synth_edit"/>
</dbReference>
<feature type="domain" description="Aminoacyl-tRNA synthetase class Ia" evidence="13">
    <location>
        <begin position="19"/>
        <end position="596"/>
    </location>
</feature>
<dbReference type="Pfam" id="PF08264">
    <property type="entry name" value="Anticodon_1"/>
    <property type="match status" value="1"/>
</dbReference>
<dbReference type="EC" id="6.1.1.9" evidence="3 11"/>
<dbReference type="PANTHER" id="PTHR11946">
    <property type="entry name" value="VALYL-TRNA SYNTHETASES"/>
    <property type="match status" value="1"/>
</dbReference>
<dbReference type="PANTHER" id="PTHR11946:SF93">
    <property type="entry name" value="VALINE--TRNA LIGASE, CHLOROPLASTIC_MITOCHONDRIAL 2"/>
    <property type="match status" value="1"/>
</dbReference>
<evidence type="ECO:0000256" key="6">
    <source>
        <dbReference type="ARBA" id="ARBA00022741"/>
    </source>
</evidence>
<dbReference type="SUPFAM" id="SSF52374">
    <property type="entry name" value="Nucleotidylyl transferase"/>
    <property type="match status" value="1"/>
</dbReference>
<dbReference type="EMBL" id="MFTL01000009">
    <property type="protein sequence ID" value="OGI61770.1"/>
    <property type="molecule type" value="Genomic_DNA"/>
</dbReference>
<dbReference type="AlphaFoldDB" id="A0A1F6UWE7"/>
<dbReference type="STRING" id="1801735.A2645_00540"/>
<feature type="domain" description="Methionyl/Valyl/Leucyl/Isoleucyl-tRNA synthetase anticodon-binding" evidence="14">
    <location>
        <begin position="635"/>
        <end position="736"/>
    </location>
</feature>
<dbReference type="InterPro" id="IPR009080">
    <property type="entry name" value="tRNAsynth_Ia_anticodon-bd"/>
</dbReference>
<dbReference type="InterPro" id="IPR002303">
    <property type="entry name" value="Valyl-tRNA_ligase"/>
</dbReference>
<evidence type="ECO:0000256" key="4">
    <source>
        <dbReference type="ARBA" id="ARBA00022490"/>
    </source>
</evidence>
<dbReference type="Gene3D" id="3.40.50.620">
    <property type="entry name" value="HUPs"/>
    <property type="match status" value="2"/>
</dbReference>
<dbReference type="GO" id="GO:0002161">
    <property type="term" value="F:aminoacyl-tRNA deacylase activity"/>
    <property type="evidence" value="ECO:0007669"/>
    <property type="project" value="InterPro"/>
</dbReference>